<evidence type="ECO:0000259" key="4">
    <source>
        <dbReference type="PROSITE" id="PS50110"/>
    </source>
</evidence>
<dbReference type="PROSITE" id="PS50110">
    <property type="entry name" value="RESPONSE_REGULATORY"/>
    <property type="match status" value="1"/>
</dbReference>
<accession>A0ABS3VL80</accession>
<sequence length="231" mass="24934">MTVDAPQRGLVLVVEDEPAIADLVRLYLTRDGFGVHVERDGTAGLDAARRLRPVACVLDIALPGLAGTEICRRLREAGDWTPVIFLTARDDEVDRIVGLEIGADDYVTKPFSPRELVARIRAVLRRTAGTPDAADRARQVGPVALDPARRTVTAAGVPIRLTSTEFDLLAHLMARPGRVFTREELLAAVWGYPAHAGTRTVDVHVAQVRAKLGPAADVIRTHRGVGYAADG</sequence>
<dbReference type="Pfam" id="PF00072">
    <property type="entry name" value="Response_reg"/>
    <property type="match status" value="1"/>
</dbReference>
<evidence type="ECO:0000256" key="3">
    <source>
        <dbReference type="PROSITE-ProRule" id="PRU01091"/>
    </source>
</evidence>
<dbReference type="PANTHER" id="PTHR48111">
    <property type="entry name" value="REGULATOR OF RPOS"/>
    <property type="match status" value="1"/>
</dbReference>
<organism evidence="6 7">
    <name type="scientific">Micromonospora echinofusca</name>
    <dbReference type="NCBI Taxonomy" id="47858"/>
    <lineage>
        <taxon>Bacteria</taxon>
        <taxon>Bacillati</taxon>
        <taxon>Actinomycetota</taxon>
        <taxon>Actinomycetes</taxon>
        <taxon>Micromonosporales</taxon>
        <taxon>Micromonosporaceae</taxon>
        <taxon>Micromonospora</taxon>
    </lineage>
</organism>
<dbReference type="InterPro" id="IPR036388">
    <property type="entry name" value="WH-like_DNA-bd_sf"/>
</dbReference>
<dbReference type="InterPro" id="IPR016032">
    <property type="entry name" value="Sig_transdc_resp-reg_C-effctor"/>
</dbReference>
<dbReference type="InterPro" id="IPR001867">
    <property type="entry name" value="OmpR/PhoB-type_DNA-bd"/>
</dbReference>
<keyword evidence="2" id="KW-0597">Phosphoprotein</keyword>
<dbReference type="Gene3D" id="6.10.250.690">
    <property type="match status" value="1"/>
</dbReference>
<evidence type="ECO:0000259" key="5">
    <source>
        <dbReference type="PROSITE" id="PS51755"/>
    </source>
</evidence>
<evidence type="ECO:0000256" key="2">
    <source>
        <dbReference type="PROSITE-ProRule" id="PRU00169"/>
    </source>
</evidence>
<dbReference type="PANTHER" id="PTHR48111:SF6">
    <property type="entry name" value="TRANSCRIPTIONAL REGULATORY PROTEIN CREB"/>
    <property type="match status" value="1"/>
</dbReference>
<feature type="modified residue" description="4-aspartylphosphate" evidence="2">
    <location>
        <position position="59"/>
    </location>
</feature>
<keyword evidence="1 3" id="KW-0238">DNA-binding</keyword>
<feature type="DNA-binding region" description="OmpR/PhoB-type" evidence="3">
    <location>
        <begin position="135"/>
        <end position="231"/>
    </location>
</feature>
<dbReference type="InterPro" id="IPR039420">
    <property type="entry name" value="WalR-like"/>
</dbReference>
<evidence type="ECO:0000256" key="1">
    <source>
        <dbReference type="ARBA" id="ARBA00023125"/>
    </source>
</evidence>
<protein>
    <submittedName>
        <fullName evidence="6">Response regulator</fullName>
    </submittedName>
</protein>
<dbReference type="InterPro" id="IPR011006">
    <property type="entry name" value="CheY-like_superfamily"/>
</dbReference>
<dbReference type="EMBL" id="WVUH01000020">
    <property type="protein sequence ID" value="MBO4205299.1"/>
    <property type="molecule type" value="Genomic_DNA"/>
</dbReference>
<dbReference type="SUPFAM" id="SSF46894">
    <property type="entry name" value="C-terminal effector domain of the bipartite response regulators"/>
    <property type="match status" value="1"/>
</dbReference>
<feature type="domain" description="OmpR/PhoB-type" evidence="5">
    <location>
        <begin position="135"/>
        <end position="231"/>
    </location>
</feature>
<evidence type="ECO:0000313" key="6">
    <source>
        <dbReference type="EMBL" id="MBO4205299.1"/>
    </source>
</evidence>
<dbReference type="SMART" id="SM00448">
    <property type="entry name" value="REC"/>
    <property type="match status" value="1"/>
</dbReference>
<keyword evidence="7" id="KW-1185">Reference proteome</keyword>
<reference evidence="6 7" key="1">
    <citation type="submission" date="2019-12" db="EMBL/GenBank/DDBJ databases">
        <title>Whole genome sequencing of endophytic Actinobacterium Micromonospora sp. MPMI6T.</title>
        <authorList>
            <person name="Evv R."/>
            <person name="Podile A.R."/>
        </authorList>
    </citation>
    <scope>NUCLEOTIDE SEQUENCE [LARGE SCALE GENOMIC DNA]</scope>
    <source>
        <strain evidence="6 7">MPMI6</strain>
    </source>
</reference>
<dbReference type="RefSeq" id="WP_208811484.1">
    <property type="nucleotide sequence ID" value="NZ_WVUH01000020.1"/>
</dbReference>
<feature type="domain" description="Response regulatory" evidence="4">
    <location>
        <begin position="10"/>
        <end position="124"/>
    </location>
</feature>
<dbReference type="InterPro" id="IPR001789">
    <property type="entry name" value="Sig_transdc_resp-reg_receiver"/>
</dbReference>
<proteinExistence type="predicted"/>
<comment type="caution">
    <text evidence="6">The sequence shown here is derived from an EMBL/GenBank/DDBJ whole genome shotgun (WGS) entry which is preliminary data.</text>
</comment>
<name>A0ABS3VL80_MICEH</name>
<dbReference type="CDD" id="cd00383">
    <property type="entry name" value="trans_reg_C"/>
    <property type="match status" value="1"/>
</dbReference>
<dbReference type="Gene3D" id="1.10.10.10">
    <property type="entry name" value="Winged helix-like DNA-binding domain superfamily/Winged helix DNA-binding domain"/>
    <property type="match status" value="1"/>
</dbReference>
<dbReference type="Gene3D" id="3.40.50.2300">
    <property type="match status" value="1"/>
</dbReference>
<dbReference type="SMART" id="SM00862">
    <property type="entry name" value="Trans_reg_C"/>
    <property type="match status" value="1"/>
</dbReference>
<dbReference type="Proteomes" id="UP000823521">
    <property type="component" value="Unassembled WGS sequence"/>
</dbReference>
<dbReference type="PROSITE" id="PS51755">
    <property type="entry name" value="OMPR_PHOB"/>
    <property type="match status" value="1"/>
</dbReference>
<dbReference type="Pfam" id="PF00486">
    <property type="entry name" value="Trans_reg_C"/>
    <property type="match status" value="1"/>
</dbReference>
<gene>
    <name evidence="6" type="ORF">GSF22_04635</name>
</gene>
<dbReference type="SUPFAM" id="SSF52172">
    <property type="entry name" value="CheY-like"/>
    <property type="match status" value="1"/>
</dbReference>
<evidence type="ECO:0000313" key="7">
    <source>
        <dbReference type="Proteomes" id="UP000823521"/>
    </source>
</evidence>